<dbReference type="AlphaFoldDB" id="A0A2K4ZK03"/>
<evidence type="ECO:0000313" key="2">
    <source>
        <dbReference type="Proteomes" id="UP000236311"/>
    </source>
</evidence>
<reference evidence="1 2" key="1">
    <citation type="submission" date="2018-01" db="EMBL/GenBank/DDBJ databases">
        <authorList>
            <person name="Gaut B.S."/>
            <person name="Morton B.R."/>
            <person name="Clegg M.T."/>
            <person name="Duvall M.R."/>
        </authorList>
    </citation>
    <scope>NUCLEOTIDE SEQUENCE [LARGE SCALE GENOMIC DNA]</scope>
    <source>
        <strain evidence="1">GP69</strain>
    </source>
</reference>
<name>A0A2K4ZK03_9FIRM</name>
<sequence>MLLLKWKRNSPLRLQHESDILKTCGRFAVGVWEKACGERDMHGKDSKYRKSGF</sequence>
<dbReference type="Proteomes" id="UP000236311">
    <property type="component" value="Unassembled WGS sequence"/>
</dbReference>
<proteinExistence type="predicted"/>
<protein>
    <submittedName>
        <fullName evidence="1">Uncharacterized protein</fullName>
    </submittedName>
</protein>
<accession>A0A2K4ZK03</accession>
<evidence type="ECO:0000313" key="1">
    <source>
        <dbReference type="EMBL" id="SOY30799.1"/>
    </source>
</evidence>
<organism evidence="1 2">
    <name type="scientific">Acetatifactor muris</name>
    <dbReference type="NCBI Taxonomy" id="879566"/>
    <lineage>
        <taxon>Bacteria</taxon>
        <taxon>Bacillati</taxon>
        <taxon>Bacillota</taxon>
        <taxon>Clostridia</taxon>
        <taxon>Lachnospirales</taxon>
        <taxon>Lachnospiraceae</taxon>
        <taxon>Acetatifactor</taxon>
    </lineage>
</organism>
<keyword evidence="2" id="KW-1185">Reference proteome</keyword>
<dbReference type="EMBL" id="OFSM01000019">
    <property type="protein sequence ID" value="SOY30799.1"/>
    <property type="molecule type" value="Genomic_DNA"/>
</dbReference>
<gene>
    <name evidence="1" type="ORF">AMURIS_03530</name>
</gene>